<feature type="binding site" evidence="12">
    <location>
        <begin position="76"/>
        <end position="77"/>
    </location>
    <ligand>
        <name>pyridoxal 5'-phosphate</name>
        <dbReference type="ChEBI" id="CHEBI:597326"/>
    </ligand>
</feature>
<evidence type="ECO:0000256" key="3">
    <source>
        <dbReference type="ARBA" id="ARBA00006904"/>
    </source>
</evidence>
<dbReference type="NCBIfam" id="NF003764">
    <property type="entry name" value="PRK05355.1"/>
    <property type="match status" value="1"/>
</dbReference>
<evidence type="ECO:0000313" key="15">
    <source>
        <dbReference type="Proteomes" id="UP000234639"/>
    </source>
</evidence>
<comment type="subcellular location">
    <subcellularLocation>
        <location evidence="12">Cytoplasm</location>
    </subcellularLocation>
</comment>
<keyword evidence="7 12" id="KW-0663">Pyridoxal phosphate</keyword>
<dbReference type="PANTHER" id="PTHR43247:SF1">
    <property type="entry name" value="PHOSPHOSERINE AMINOTRANSFERASE"/>
    <property type="match status" value="1"/>
</dbReference>
<evidence type="ECO:0000256" key="2">
    <source>
        <dbReference type="ARBA" id="ARBA00005099"/>
    </source>
</evidence>
<feature type="binding site" evidence="12">
    <location>
        <position position="150"/>
    </location>
    <ligand>
        <name>pyridoxal 5'-phosphate</name>
        <dbReference type="ChEBI" id="CHEBI:597326"/>
    </ligand>
</feature>
<accession>A0A2I1NB20</accession>
<comment type="pathway">
    <text evidence="1 12">Cofactor biosynthesis; pyridoxine 5'-phosphate biosynthesis; pyridoxine 5'-phosphate from D-erythrose 4-phosphate: step 3/5.</text>
</comment>
<dbReference type="PANTHER" id="PTHR43247">
    <property type="entry name" value="PHOSPHOSERINE AMINOTRANSFERASE"/>
    <property type="match status" value="1"/>
</dbReference>
<feature type="binding site" evidence="12">
    <location>
        <begin position="234"/>
        <end position="235"/>
    </location>
    <ligand>
        <name>pyridoxal 5'-phosphate</name>
        <dbReference type="ChEBI" id="CHEBI:597326"/>
    </ligand>
</feature>
<feature type="binding site" evidence="12">
    <location>
        <position position="42"/>
    </location>
    <ligand>
        <name>L-glutamate</name>
        <dbReference type="ChEBI" id="CHEBI:29985"/>
    </ligand>
</feature>
<keyword evidence="8 12" id="KW-0664">Pyridoxine biosynthesis</keyword>
<feature type="binding site" evidence="12">
    <location>
        <position position="101"/>
    </location>
    <ligand>
        <name>pyridoxal 5'-phosphate</name>
        <dbReference type="ChEBI" id="CHEBI:597326"/>
    </ligand>
</feature>
<evidence type="ECO:0000256" key="11">
    <source>
        <dbReference type="ARBA" id="ARBA00049007"/>
    </source>
</evidence>
<comment type="cofactor">
    <cofactor evidence="12">
        <name>pyridoxal 5'-phosphate</name>
        <dbReference type="ChEBI" id="CHEBI:597326"/>
    </cofactor>
    <text evidence="12">Binds 1 pyridoxal phosphate per subunit.</text>
</comment>
<reference evidence="14 15" key="1">
    <citation type="submission" date="2017-12" db="EMBL/GenBank/DDBJ databases">
        <title>Phylogenetic diversity of female urinary microbiome.</title>
        <authorList>
            <person name="Thomas-White K."/>
            <person name="Wolfe A.J."/>
        </authorList>
    </citation>
    <scope>NUCLEOTIDE SEQUENCE [LARGE SCALE GENOMIC DNA]</scope>
    <source>
        <strain evidence="14 15">UMB0112</strain>
    </source>
</reference>
<keyword evidence="9 12" id="KW-0718">Serine biosynthesis</keyword>
<evidence type="ECO:0000259" key="13">
    <source>
        <dbReference type="Pfam" id="PF00266"/>
    </source>
</evidence>
<dbReference type="GO" id="GO:0006564">
    <property type="term" value="P:L-serine biosynthetic process"/>
    <property type="evidence" value="ECO:0007669"/>
    <property type="project" value="UniProtKB-UniRule"/>
</dbReference>
<dbReference type="InterPro" id="IPR000192">
    <property type="entry name" value="Aminotrans_V_dom"/>
</dbReference>
<evidence type="ECO:0000256" key="8">
    <source>
        <dbReference type="ARBA" id="ARBA00023096"/>
    </source>
</evidence>
<dbReference type="RefSeq" id="WP_101637109.1">
    <property type="nucleotide sequence ID" value="NZ_PKHU01000003.1"/>
</dbReference>
<evidence type="ECO:0000256" key="12">
    <source>
        <dbReference type="HAMAP-Rule" id="MF_00160"/>
    </source>
</evidence>
<evidence type="ECO:0000256" key="10">
    <source>
        <dbReference type="ARBA" id="ARBA00047630"/>
    </source>
</evidence>
<feature type="domain" description="Aminotransferase class V" evidence="13">
    <location>
        <begin position="5"/>
        <end position="347"/>
    </location>
</feature>
<dbReference type="Proteomes" id="UP000234639">
    <property type="component" value="Unassembled WGS sequence"/>
</dbReference>
<keyword evidence="4 12" id="KW-0032">Aminotransferase</keyword>
<dbReference type="InterPro" id="IPR015422">
    <property type="entry name" value="PyrdxlP-dep_Trfase_small"/>
</dbReference>
<feature type="binding site" evidence="12">
    <location>
        <position position="169"/>
    </location>
    <ligand>
        <name>pyridoxal 5'-phosphate</name>
        <dbReference type="ChEBI" id="CHEBI:597326"/>
    </ligand>
</feature>
<dbReference type="GO" id="GO:0004648">
    <property type="term" value="F:O-phospho-L-serine:2-oxoglutarate aminotransferase activity"/>
    <property type="evidence" value="ECO:0007669"/>
    <property type="project" value="UniProtKB-UniRule"/>
</dbReference>
<evidence type="ECO:0000256" key="1">
    <source>
        <dbReference type="ARBA" id="ARBA00004915"/>
    </source>
</evidence>
<dbReference type="NCBIfam" id="TIGR01364">
    <property type="entry name" value="serC_1"/>
    <property type="match status" value="1"/>
</dbReference>
<feature type="binding site" evidence="12">
    <location>
        <position position="192"/>
    </location>
    <ligand>
        <name>pyridoxal 5'-phosphate</name>
        <dbReference type="ChEBI" id="CHEBI:597326"/>
    </ligand>
</feature>
<dbReference type="Gene3D" id="3.90.1150.10">
    <property type="entry name" value="Aspartate Aminotransferase, domain 1"/>
    <property type="match status" value="1"/>
</dbReference>
<dbReference type="SUPFAM" id="SSF53383">
    <property type="entry name" value="PLP-dependent transferases"/>
    <property type="match status" value="1"/>
</dbReference>
<dbReference type="UniPathway" id="UPA00135">
    <property type="reaction ID" value="UER00197"/>
</dbReference>
<evidence type="ECO:0000256" key="9">
    <source>
        <dbReference type="ARBA" id="ARBA00023299"/>
    </source>
</evidence>
<name>A0A2I1NB20_9BACT</name>
<dbReference type="EMBL" id="PKHU01000003">
    <property type="protein sequence ID" value="PKZ29545.1"/>
    <property type="molecule type" value="Genomic_DNA"/>
</dbReference>
<dbReference type="GO" id="GO:0008615">
    <property type="term" value="P:pyridoxine biosynthetic process"/>
    <property type="evidence" value="ECO:0007669"/>
    <property type="project" value="UniProtKB-UniRule"/>
</dbReference>
<evidence type="ECO:0000256" key="5">
    <source>
        <dbReference type="ARBA" id="ARBA00022605"/>
    </source>
</evidence>
<organism evidence="14 15">
    <name type="scientific">Campylobacter ureolyticus</name>
    <dbReference type="NCBI Taxonomy" id="827"/>
    <lineage>
        <taxon>Bacteria</taxon>
        <taxon>Pseudomonadati</taxon>
        <taxon>Campylobacterota</taxon>
        <taxon>Epsilonproteobacteria</taxon>
        <taxon>Campylobacterales</taxon>
        <taxon>Campylobacteraceae</taxon>
        <taxon>Campylobacter</taxon>
    </lineage>
</organism>
<dbReference type="Gene3D" id="3.40.640.10">
    <property type="entry name" value="Type I PLP-dependent aspartate aminotransferase-like (Major domain)"/>
    <property type="match status" value="1"/>
</dbReference>
<dbReference type="Pfam" id="PF00266">
    <property type="entry name" value="Aminotran_5"/>
    <property type="match status" value="1"/>
</dbReference>
<dbReference type="FunFam" id="3.40.640.10:FF:000010">
    <property type="entry name" value="Phosphoserine aminotransferase"/>
    <property type="match status" value="1"/>
</dbReference>
<dbReference type="InterPro" id="IPR015424">
    <property type="entry name" value="PyrdxlP-dep_Trfase"/>
</dbReference>
<dbReference type="PIRSF" id="PIRSF000525">
    <property type="entry name" value="SerC"/>
    <property type="match status" value="1"/>
</dbReference>
<comment type="similarity">
    <text evidence="3 12">Belongs to the class-V pyridoxal-phosphate-dependent aminotransferase family. SerC subfamily.</text>
</comment>
<protein>
    <recommendedName>
        <fullName evidence="12">Phosphoserine aminotransferase</fullName>
        <ecNumber evidence="12">2.6.1.52</ecNumber>
    </recommendedName>
    <alternativeName>
        <fullName evidence="12">Phosphohydroxythreonine aminotransferase</fullName>
        <shortName evidence="12">PSAT</shortName>
    </alternativeName>
</protein>
<evidence type="ECO:0000256" key="6">
    <source>
        <dbReference type="ARBA" id="ARBA00022679"/>
    </source>
</evidence>
<dbReference type="FunFam" id="3.90.1150.10:FF:000006">
    <property type="entry name" value="Phosphoserine aminotransferase"/>
    <property type="match status" value="1"/>
</dbReference>
<dbReference type="HAMAP" id="MF_00160">
    <property type="entry name" value="SerC_aminotrans_5"/>
    <property type="match status" value="1"/>
</dbReference>
<comment type="pathway">
    <text evidence="2 12">Amino-acid biosynthesis; L-serine biosynthesis; L-serine from 3-phospho-D-glycerate: step 2/3.</text>
</comment>
<keyword evidence="6 12" id="KW-0808">Transferase</keyword>
<comment type="caution">
    <text evidence="12">Lacks conserved residue(s) required for the propagation of feature annotation.</text>
</comment>
<evidence type="ECO:0000256" key="4">
    <source>
        <dbReference type="ARBA" id="ARBA00022576"/>
    </source>
</evidence>
<dbReference type="UniPathway" id="UPA00244">
    <property type="reaction ID" value="UER00311"/>
</dbReference>
<comment type="subunit">
    <text evidence="12">Homodimer.</text>
</comment>
<dbReference type="GO" id="GO:0030170">
    <property type="term" value="F:pyridoxal phosphate binding"/>
    <property type="evidence" value="ECO:0007669"/>
    <property type="project" value="UniProtKB-UniRule"/>
</dbReference>
<comment type="function">
    <text evidence="12">Catalyzes the reversible conversion of 3-phosphohydroxypyruvate to phosphoserine and of 3-hydroxy-2-oxo-4-phosphonooxybutanoate to phosphohydroxythreonine.</text>
</comment>
<comment type="caution">
    <text evidence="14">The sequence shown here is derived from an EMBL/GenBank/DDBJ whole genome shotgun (WGS) entry which is preliminary data.</text>
</comment>
<evidence type="ECO:0000313" key="14">
    <source>
        <dbReference type="EMBL" id="PKZ29545.1"/>
    </source>
</evidence>
<comment type="catalytic activity">
    <reaction evidence="11 12">
        <text>O-phospho-L-serine + 2-oxoglutarate = 3-phosphooxypyruvate + L-glutamate</text>
        <dbReference type="Rhea" id="RHEA:14329"/>
        <dbReference type="ChEBI" id="CHEBI:16810"/>
        <dbReference type="ChEBI" id="CHEBI:18110"/>
        <dbReference type="ChEBI" id="CHEBI:29985"/>
        <dbReference type="ChEBI" id="CHEBI:57524"/>
        <dbReference type="EC" id="2.6.1.52"/>
    </reaction>
</comment>
<keyword evidence="5 12" id="KW-0028">Amino-acid biosynthesis</keyword>
<proteinExistence type="inferred from homology"/>
<dbReference type="GO" id="GO:0005737">
    <property type="term" value="C:cytoplasm"/>
    <property type="evidence" value="ECO:0007669"/>
    <property type="project" value="UniProtKB-SubCell"/>
</dbReference>
<sequence length="359" mass="40108">MNRVINFSAGPSTIPLDVLKTAQDELLSYQNKGFSIMEVSHRSAVFDDVINSAEKRVKELYGFNDDYAVLFLQGGASLQFAQIPMNLSTGKVCEYINTGVWTKKAIKEAEILGINYKVVASSEDTNFDRIPKIPELSQDADYTYICSNNTIYGTQYKEFPKTKSLLVIDSSSDLFSREIDTKNIGLFYGGIQKNGGPAGVTLVVIRKDLANRVASNVPNILRYKTQIDANSMSNTPNTFGIYMLNLMLEKLIKEGGLKAVNEKNEKKAALLYSAIDEMSDFYKGHAKKDSRSLMNVSFNITKGEEFEKKFVCEALENNMMGLKGHRHLGGIRASIYNAITYENVETLVSFMRDFAKKNG</sequence>
<dbReference type="AlphaFoldDB" id="A0A2I1NB20"/>
<gene>
    <name evidence="12" type="primary">serC</name>
    <name evidence="14" type="ORF">CYJ41_04105</name>
</gene>
<comment type="catalytic activity">
    <reaction evidence="10 12">
        <text>4-(phosphooxy)-L-threonine + 2-oxoglutarate = (R)-3-hydroxy-2-oxo-4-phosphooxybutanoate + L-glutamate</text>
        <dbReference type="Rhea" id="RHEA:16573"/>
        <dbReference type="ChEBI" id="CHEBI:16810"/>
        <dbReference type="ChEBI" id="CHEBI:29985"/>
        <dbReference type="ChEBI" id="CHEBI:58452"/>
        <dbReference type="ChEBI" id="CHEBI:58538"/>
        <dbReference type="EC" id="2.6.1.52"/>
    </reaction>
</comment>
<dbReference type="EC" id="2.6.1.52" evidence="12"/>
<feature type="modified residue" description="N6-(pyridoxal phosphate)lysine" evidence="12">
    <location>
        <position position="193"/>
    </location>
</feature>
<keyword evidence="12" id="KW-0963">Cytoplasm</keyword>
<dbReference type="InterPro" id="IPR015421">
    <property type="entry name" value="PyrdxlP-dep_Trfase_major"/>
</dbReference>
<evidence type="ECO:0000256" key="7">
    <source>
        <dbReference type="ARBA" id="ARBA00022898"/>
    </source>
</evidence>
<dbReference type="InterPro" id="IPR022278">
    <property type="entry name" value="Pser_aminoTfrase"/>
</dbReference>